<gene>
    <name evidence="1" type="ORF">EVEC_LOCUS10947</name>
</gene>
<keyword evidence="2" id="KW-1185">Reference proteome</keyword>
<evidence type="ECO:0000313" key="1">
    <source>
        <dbReference type="EMBL" id="VDD96196.1"/>
    </source>
</evidence>
<dbReference type="EMBL" id="UXUI01011378">
    <property type="protein sequence ID" value="VDD96196.1"/>
    <property type="molecule type" value="Genomic_DNA"/>
</dbReference>
<dbReference type="AlphaFoldDB" id="A0A0N4VLA1"/>
<sequence>MLSNKDACRNPLVCGIIYPVEDSSTATHRPFHFQGFPEDPANEKCMSGTIPTVRTRSLLQTPLWGDFRVFRILNVERFYGL</sequence>
<evidence type="ECO:0000313" key="3">
    <source>
        <dbReference type="WBParaSite" id="EVEC_0001166101-mRNA-1"/>
    </source>
</evidence>
<reference evidence="1 2" key="2">
    <citation type="submission" date="2018-10" db="EMBL/GenBank/DDBJ databases">
        <authorList>
            <consortium name="Pathogen Informatics"/>
        </authorList>
    </citation>
    <scope>NUCLEOTIDE SEQUENCE [LARGE SCALE GENOMIC DNA]</scope>
</reference>
<organism evidence="3">
    <name type="scientific">Enterobius vermicularis</name>
    <name type="common">Human pinworm</name>
    <dbReference type="NCBI Taxonomy" id="51028"/>
    <lineage>
        <taxon>Eukaryota</taxon>
        <taxon>Metazoa</taxon>
        <taxon>Ecdysozoa</taxon>
        <taxon>Nematoda</taxon>
        <taxon>Chromadorea</taxon>
        <taxon>Rhabditida</taxon>
        <taxon>Spirurina</taxon>
        <taxon>Oxyuridomorpha</taxon>
        <taxon>Oxyuroidea</taxon>
        <taxon>Oxyuridae</taxon>
        <taxon>Enterobius</taxon>
    </lineage>
</organism>
<name>A0A0N4VLA1_ENTVE</name>
<evidence type="ECO:0000313" key="2">
    <source>
        <dbReference type="Proteomes" id="UP000274131"/>
    </source>
</evidence>
<proteinExistence type="predicted"/>
<reference evidence="3" key="1">
    <citation type="submission" date="2017-02" db="UniProtKB">
        <authorList>
            <consortium name="WormBaseParasite"/>
        </authorList>
    </citation>
    <scope>IDENTIFICATION</scope>
</reference>
<accession>A0A0N4VLA1</accession>
<dbReference type="Proteomes" id="UP000274131">
    <property type="component" value="Unassembled WGS sequence"/>
</dbReference>
<dbReference type="WBParaSite" id="EVEC_0001166101-mRNA-1">
    <property type="protein sequence ID" value="EVEC_0001166101-mRNA-1"/>
    <property type="gene ID" value="EVEC_0001166101"/>
</dbReference>
<protein>
    <submittedName>
        <fullName evidence="1 3">Uncharacterized protein</fullName>
    </submittedName>
</protein>